<feature type="chain" id="PRO_5032487250" description="FMN-binding domain-containing protein" evidence="1">
    <location>
        <begin position="19"/>
        <end position="139"/>
    </location>
</feature>
<evidence type="ECO:0000313" key="3">
    <source>
        <dbReference type="Proteomes" id="UP000463983"/>
    </source>
</evidence>
<keyword evidence="3" id="KW-1185">Reference proteome</keyword>
<evidence type="ECO:0000313" key="2">
    <source>
        <dbReference type="EMBL" id="QHO63368.1"/>
    </source>
</evidence>
<gene>
    <name evidence="2" type="ORF">MICH65_0387</name>
</gene>
<protein>
    <recommendedName>
        <fullName evidence="4">FMN-binding domain-containing protein</fullName>
    </recommendedName>
</protein>
<dbReference type="PROSITE" id="PS51257">
    <property type="entry name" value="PROKAR_LIPOPROTEIN"/>
    <property type="match status" value="1"/>
</dbReference>
<dbReference type="KEGG" id="caqa:MICH65_0387"/>
<keyword evidence="1" id="KW-0732">Signal</keyword>
<reference evidence="3" key="1">
    <citation type="journal article" date="2020" name="Microorganisms">
        <title>Complete Genome of a Member of a New Bacterial Lineage in the Microgenomates Group Reveals an Unusual Nucleotide Composition Disparity Between Two Strands of DNA and Limited Metabolic Potential.</title>
        <authorList>
            <person name="Kadnikov V.V."/>
            <person name="Mardanov A.V."/>
            <person name="Beletsky A.V."/>
            <person name="Karnachuk O.V."/>
            <person name="Ravin N.V."/>
        </authorList>
    </citation>
    <scope>NUCLEOTIDE SEQUENCE [LARGE SCALE GENOMIC DNA]</scope>
</reference>
<evidence type="ECO:0000256" key="1">
    <source>
        <dbReference type="SAM" id="SignalP"/>
    </source>
</evidence>
<dbReference type="EMBL" id="CP047901">
    <property type="protein sequence ID" value="QHO63368.1"/>
    <property type="molecule type" value="Genomic_DNA"/>
</dbReference>
<accession>A0A857NGS0</accession>
<proteinExistence type="predicted"/>
<dbReference type="AlphaFoldDB" id="A0A857NGS0"/>
<evidence type="ECO:0008006" key="4">
    <source>
        <dbReference type="Google" id="ProtNLM"/>
    </source>
</evidence>
<sequence>MNRFYPIILLIAVFTLSACQISDLQSLLKTEQVITQEPSWTVDGNTYTTTVEYDVPEGAESNSFSLVIKDGIISSVEIGITTTNKASLKYQQDFAKNIASIVVGQKISELKSIDRVSGASVTTTAFNDALLKLQQQLQS</sequence>
<dbReference type="Proteomes" id="UP000463983">
    <property type="component" value="Chromosome"/>
</dbReference>
<feature type="signal peptide" evidence="1">
    <location>
        <begin position="1"/>
        <end position="18"/>
    </location>
</feature>
<dbReference type="RefSeq" id="WP_161931753.1">
    <property type="nucleotide sequence ID" value="NZ_CP047901.1"/>
</dbReference>
<name>A0A857NGS0_9BACT</name>
<organism evidence="2 3">
    <name type="scientific">Candidatus Chazhemtobacterium aquaticus</name>
    <dbReference type="NCBI Taxonomy" id="2715735"/>
    <lineage>
        <taxon>Bacteria</taxon>
        <taxon>Candidatus Chazhemtobacteraceae</taxon>
        <taxon>Candidatus Chazhemtobacterium</taxon>
    </lineage>
</organism>